<name>A0A166XNZ9_9PEZI</name>
<evidence type="ECO:0000313" key="1">
    <source>
        <dbReference type="EMBL" id="KZL76789.1"/>
    </source>
</evidence>
<dbReference type="EMBL" id="LFIV01000012">
    <property type="protein sequence ID" value="KZL76789.1"/>
    <property type="molecule type" value="Genomic_DNA"/>
</dbReference>
<dbReference type="Proteomes" id="UP000076552">
    <property type="component" value="Unassembled WGS sequence"/>
</dbReference>
<dbReference type="AlphaFoldDB" id="A0A166XNZ9"/>
<protein>
    <submittedName>
        <fullName evidence="1">Uncharacterized protein</fullName>
    </submittedName>
</protein>
<organism evidence="1 2">
    <name type="scientific">Colletotrichum tofieldiae</name>
    <dbReference type="NCBI Taxonomy" id="708197"/>
    <lineage>
        <taxon>Eukaryota</taxon>
        <taxon>Fungi</taxon>
        <taxon>Dikarya</taxon>
        <taxon>Ascomycota</taxon>
        <taxon>Pezizomycotina</taxon>
        <taxon>Sordariomycetes</taxon>
        <taxon>Hypocreomycetidae</taxon>
        <taxon>Glomerellales</taxon>
        <taxon>Glomerellaceae</taxon>
        <taxon>Colletotrichum</taxon>
        <taxon>Colletotrichum spaethianum species complex</taxon>
    </lineage>
</organism>
<accession>A0A166XNZ9</accession>
<sequence length="72" mass="8321">MAGNVSHLLTFCWKVLKGSSAFRMRLYTIRLNTPTRRFSCVCPQLKNQPVWDKAYVRLTEQKDIDSDDAVSL</sequence>
<reference evidence="1 2" key="1">
    <citation type="submission" date="2015-06" db="EMBL/GenBank/DDBJ databases">
        <title>Survival trade-offs in plant roots during colonization by closely related pathogenic and mutualistic fungi.</title>
        <authorList>
            <person name="Hacquard S."/>
            <person name="Kracher B."/>
            <person name="Hiruma K."/>
            <person name="Weinman A."/>
            <person name="Muench P."/>
            <person name="Garrido Oter R."/>
            <person name="Ver Loren van Themaat E."/>
            <person name="Dallerey J.-F."/>
            <person name="Damm U."/>
            <person name="Henrissat B."/>
            <person name="Lespinet O."/>
            <person name="Thon M."/>
            <person name="Kemen E."/>
            <person name="McHardy A.C."/>
            <person name="Schulze-Lefert P."/>
            <person name="O'Connell R.J."/>
        </authorList>
    </citation>
    <scope>NUCLEOTIDE SEQUENCE [LARGE SCALE GENOMIC DNA]</scope>
    <source>
        <strain evidence="1 2">0861</strain>
    </source>
</reference>
<proteinExistence type="predicted"/>
<keyword evidence="2" id="KW-1185">Reference proteome</keyword>
<evidence type="ECO:0000313" key="2">
    <source>
        <dbReference type="Proteomes" id="UP000076552"/>
    </source>
</evidence>
<gene>
    <name evidence="1" type="ORF">CT0861_13254</name>
</gene>
<comment type="caution">
    <text evidence="1">The sequence shown here is derived from an EMBL/GenBank/DDBJ whole genome shotgun (WGS) entry which is preliminary data.</text>
</comment>